<evidence type="ECO:0000313" key="4">
    <source>
        <dbReference type="Proteomes" id="UP001154255"/>
    </source>
</evidence>
<dbReference type="EMBL" id="CAMXCS010000011">
    <property type="protein sequence ID" value="CAI3960232.1"/>
    <property type="molecule type" value="Genomic_DNA"/>
</dbReference>
<comment type="caution">
    <text evidence="2">The sequence shown here is derived from an EMBL/GenBank/DDBJ whole genome shotgun (WGS) entry which is preliminary data.</text>
</comment>
<dbReference type="NCBIfam" id="TIGR01547">
    <property type="entry name" value="phage_term_2"/>
    <property type="match status" value="1"/>
</dbReference>
<dbReference type="RefSeq" id="WP_271790675.1">
    <property type="nucleotide sequence ID" value="NZ_CAMXCM010000011.1"/>
</dbReference>
<accession>A0A9W4X7K2</accession>
<organism evidence="2 4">
    <name type="scientific">Commensalibacter communis</name>
    <dbReference type="NCBI Taxonomy" id="2972786"/>
    <lineage>
        <taxon>Bacteria</taxon>
        <taxon>Pseudomonadati</taxon>
        <taxon>Pseudomonadota</taxon>
        <taxon>Alphaproteobacteria</taxon>
        <taxon>Acetobacterales</taxon>
        <taxon>Acetobacteraceae</taxon>
    </lineage>
</organism>
<dbReference type="Pfam" id="PF04466">
    <property type="entry name" value="Terminase_3"/>
    <property type="match status" value="1"/>
</dbReference>
<dbReference type="Gene3D" id="3.40.50.300">
    <property type="entry name" value="P-loop containing nucleotide triphosphate hydrolases"/>
    <property type="match status" value="1"/>
</dbReference>
<dbReference type="AlphaFoldDB" id="A0A9W4X7K2"/>
<evidence type="ECO:0000313" key="2">
    <source>
        <dbReference type="EMBL" id="CAI3957918.1"/>
    </source>
</evidence>
<proteinExistence type="predicted"/>
<dbReference type="Proteomes" id="UP001154259">
    <property type="component" value="Unassembled WGS sequence"/>
</dbReference>
<dbReference type="InterPro" id="IPR052380">
    <property type="entry name" value="Viral_DNA_packaging_terminase"/>
</dbReference>
<dbReference type="PANTHER" id="PTHR39184">
    <property type="match status" value="1"/>
</dbReference>
<dbReference type="PANTHER" id="PTHR39184:SF1">
    <property type="entry name" value="PBSX PHAGE TERMINASE LARGE SUBUNIT"/>
    <property type="match status" value="1"/>
</dbReference>
<dbReference type="InterPro" id="IPR027417">
    <property type="entry name" value="P-loop_NTPase"/>
</dbReference>
<evidence type="ECO:0000313" key="3">
    <source>
        <dbReference type="EMBL" id="CAI3960232.1"/>
    </source>
</evidence>
<feature type="domain" description="Phage terminase large subunit N-terminal" evidence="1">
    <location>
        <begin position="18"/>
        <end position="209"/>
    </location>
</feature>
<dbReference type="InterPro" id="IPR006437">
    <property type="entry name" value="Phage_terminase_lsu"/>
</dbReference>
<evidence type="ECO:0000259" key="1">
    <source>
        <dbReference type="Pfam" id="PF04466"/>
    </source>
</evidence>
<protein>
    <submittedName>
        <fullName evidence="2 3">Phage terminase large subunit (XtmB)</fullName>
    </submittedName>
</protein>
<evidence type="ECO:0000313" key="5">
    <source>
        <dbReference type="Proteomes" id="UP001154259"/>
    </source>
</evidence>
<keyword evidence="5" id="KW-1185">Reference proteome</keyword>
<reference evidence="2" key="1">
    <citation type="submission" date="2022-10" db="EMBL/GenBank/DDBJ databases">
        <authorList>
            <person name="Botero Cardona J."/>
        </authorList>
    </citation>
    <scope>NUCLEOTIDE SEQUENCE</scope>
    <source>
        <strain evidence="2">LMG 31819</strain>
        <strain evidence="3">R-53529</strain>
    </source>
</reference>
<sequence>MVEVQIAKAYQDLFIPARYKMFYGGRGGAKSWGFATALIIMAARKKLRVLCAREFQKSLKDSVHQLLCDSIDRCGLTYFFKPQNTEIIGRNGSEFTFIGLARNIASMKSAEGFDIVWVEEAQTISQRSIDFLRPTIRKSNSELWFGWNPDDENDPIQLLKNSLEIDQEQKSIIKKVTWRDNPWFPEVLNKERLHCLRTNPAQYNHIWEGDFITSLSEFFKEKDLLIDGQPIETPEYINSVFAVIDTTLKGGEGKDGTGIIYLGYNQFDPAIPLVILDWDLMELEGNLLSTWLKTVYEHIEILSQETKAIHGIAGIFIEDKAVGSILLQDAISDRRDDVFAIDSKLTALGKDKRCILISDVVNSGKVKITQRAYNKTVIFRKISRNHLMKQILSFTPGDKEADKRQDDLLDCFSYGVAIGLKDSLKNVRE</sequence>
<name>A0A9W4X7K2_9PROT</name>
<gene>
    <name evidence="3" type="ORF">R53529_LOCUS2259</name>
    <name evidence="2" type="ORF">R53530_LOCUS2237</name>
</gene>
<dbReference type="EMBL" id="CAMXCM010000011">
    <property type="protein sequence ID" value="CAI3957918.1"/>
    <property type="molecule type" value="Genomic_DNA"/>
</dbReference>
<dbReference type="Proteomes" id="UP001154255">
    <property type="component" value="Unassembled WGS sequence"/>
</dbReference>
<dbReference type="InterPro" id="IPR035412">
    <property type="entry name" value="Terminase_L_N"/>
</dbReference>